<feature type="compositionally biased region" description="Polar residues" evidence="1">
    <location>
        <begin position="366"/>
        <end position="382"/>
    </location>
</feature>
<sequence length="574" mass="62552">MLLTVVFVLSSLFSDHHELVLSRQSATSVKLWLCQYLTFVFMRCCSPLLLGVFHLSIHLCSVYGRISNRTIDDTFGDSVSHRTPVFLSETLAVWDDRSCSGCAIQPDKALAFNGTWTAATYSPGVGTISVMFNFTGIALYIFFILANDQGPGITTVTECNFTLDGTAVGHFLHEPTASRELQYGENAMVFSKTGLSNEEHIFMISTAGIDHDVFVNFDYAIYTFQDADDNTFAATQSALTPTTTPTFNPPIQTNAHQSSDNAHQSSDNAHQSSDNAHQPSETPMIVGATIGGVAVLAFLLYVAYRHGKYMDANRAFITGGSHNEPAQYPATHPQPPRPSQSLHEENPVNTAPLISPTPGIPTGTTVQEPNDSAARRTSQSNFVGGRRPRSYSNRDRLSILPSGEIVMAAELQRSDSVTTESTVPFPLPPNPTISSGHIMTAASAPASTLPDIAETQPVASVSSPGTVEAQRLVHRRELQRQMEQIRQEMDVLRSEVAGRSNSTGHQRPNNGEDLEVQSEGLREDEDVPQLKELIRMMKEQIVSLENLVVQSNEPLPGYTLLDGTEPPISGSSRS</sequence>
<evidence type="ECO:0000313" key="4">
    <source>
        <dbReference type="Proteomes" id="UP000559256"/>
    </source>
</evidence>
<keyword evidence="4" id="KW-1185">Reference proteome</keyword>
<name>A0A8H5GZF1_9AGAR</name>
<dbReference type="OrthoDB" id="2758521at2759"/>
<feature type="region of interest" description="Disordered" evidence="1">
    <location>
        <begin position="554"/>
        <end position="574"/>
    </location>
</feature>
<evidence type="ECO:0000256" key="2">
    <source>
        <dbReference type="SAM" id="Phobius"/>
    </source>
</evidence>
<organism evidence="3 4">
    <name type="scientific">Tetrapyrgos nigripes</name>
    <dbReference type="NCBI Taxonomy" id="182062"/>
    <lineage>
        <taxon>Eukaryota</taxon>
        <taxon>Fungi</taxon>
        <taxon>Dikarya</taxon>
        <taxon>Basidiomycota</taxon>
        <taxon>Agaricomycotina</taxon>
        <taxon>Agaricomycetes</taxon>
        <taxon>Agaricomycetidae</taxon>
        <taxon>Agaricales</taxon>
        <taxon>Marasmiineae</taxon>
        <taxon>Marasmiaceae</taxon>
        <taxon>Tetrapyrgos</taxon>
    </lineage>
</organism>
<comment type="caution">
    <text evidence="3">The sequence shown here is derived from an EMBL/GenBank/DDBJ whole genome shotgun (WGS) entry which is preliminary data.</text>
</comment>
<feature type="transmembrane region" description="Helical" evidence="2">
    <location>
        <begin position="284"/>
        <end position="304"/>
    </location>
</feature>
<feature type="compositionally biased region" description="Low complexity" evidence="1">
    <location>
        <begin position="352"/>
        <end position="365"/>
    </location>
</feature>
<feature type="region of interest" description="Disordered" evidence="1">
    <location>
        <begin position="240"/>
        <end position="282"/>
    </location>
</feature>
<reference evidence="3 4" key="1">
    <citation type="journal article" date="2020" name="ISME J.">
        <title>Uncovering the hidden diversity of litter-decomposition mechanisms in mushroom-forming fungi.</title>
        <authorList>
            <person name="Floudas D."/>
            <person name="Bentzer J."/>
            <person name="Ahren D."/>
            <person name="Johansson T."/>
            <person name="Persson P."/>
            <person name="Tunlid A."/>
        </authorList>
    </citation>
    <scope>NUCLEOTIDE SEQUENCE [LARGE SCALE GENOMIC DNA]</scope>
    <source>
        <strain evidence="3 4">CBS 291.85</strain>
    </source>
</reference>
<dbReference type="EMBL" id="JAACJM010000003">
    <property type="protein sequence ID" value="KAF5373814.1"/>
    <property type="molecule type" value="Genomic_DNA"/>
</dbReference>
<dbReference type="AlphaFoldDB" id="A0A8H5GZF1"/>
<feature type="compositionally biased region" description="Polar residues" evidence="1">
    <location>
        <begin position="499"/>
        <end position="509"/>
    </location>
</feature>
<feature type="region of interest" description="Disordered" evidence="1">
    <location>
        <begin position="497"/>
        <end position="525"/>
    </location>
</feature>
<evidence type="ECO:0000313" key="3">
    <source>
        <dbReference type="EMBL" id="KAF5373814.1"/>
    </source>
</evidence>
<evidence type="ECO:0000256" key="1">
    <source>
        <dbReference type="SAM" id="MobiDB-lite"/>
    </source>
</evidence>
<feature type="compositionally biased region" description="Acidic residues" evidence="1">
    <location>
        <begin position="512"/>
        <end position="525"/>
    </location>
</feature>
<keyword evidence="2" id="KW-0812">Transmembrane</keyword>
<feature type="compositionally biased region" description="Polar residues" evidence="1">
    <location>
        <begin position="254"/>
        <end position="281"/>
    </location>
</feature>
<feature type="compositionally biased region" description="Low complexity" evidence="1">
    <location>
        <begin position="240"/>
        <end position="253"/>
    </location>
</feature>
<gene>
    <name evidence="3" type="ORF">D9758_000975</name>
</gene>
<accession>A0A8H5GZF1</accession>
<keyword evidence="2" id="KW-0472">Membrane</keyword>
<protein>
    <submittedName>
        <fullName evidence="3">Uncharacterized protein</fullName>
    </submittedName>
</protein>
<keyword evidence="2" id="KW-1133">Transmembrane helix</keyword>
<feature type="region of interest" description="Disordered" evidence="1">
    <location>
        <begin position="321"/>
        <end position="396"/>
    </location>
</feature>
<proteinExistence type="predicted"/>
<dbReference type="Proteomes" id="UP000559256">
    <property type="component" value="Unassembled WGS sequence"/>
</dbReference>